<accession>A0A0G3WJQ1</accession>
<protein>
    <recommendedName>
        <fullName evidence="4">Outer membrane protein beta-barrel domain-containing protein</fullName>
    </recommendedName>
</protein>
<proteinExistence type="predicted"/>
<evidence type="ECO:0000256" key="1">
    <source>
        <dbReference type="SAM" id="SignalP"/>
    </source>
</evidence>
<gene>
    <name evidence="2" type="ORF">Epro_1134</name>
</gene>
<evidence type="ECO:0000313" key="2">
    <source>
        <dbReference type="EMBL" id="AKL98513.1"/>
    </source>
</evidence>
<dbReference type="KEGG" id="epo:Epro_1134"/>
<dbReference type="RefSeq" id="WP_052571120.1">
    <property type="nucleotide sequence ID" value="NZ_CP009498.1"/>
</dbReference>
<feature type="signal peptide" evidence="1">
    <location>
        <begin position="1"/>
        <end position="20"/>
    </location>
</feature>
<feature type="chain" id="PRO_5005186175" description="Outer membrane protein beta-barrel domain-containing protein" evidence="1">
    <location>
        <begin position="21"/>
        <end position="186"/>
    </location>
</feature>
<reference evidence="2 3" key="1">
    <citation type="submission" date="2014-09" db="EMBL/GenBank/DDBJ databases">
        <title>Complete genome sequence of Endomicrobium proavitum.</title>
        <authorList>
            <person name="Zheng H."/>
        </authorList>
    </citation>
    <scope>NUCLEOTIDE SEQUENCE [LARGE SCALE GENOMIC DNA]</scope>
    <source>
        <strain evidence="2 3">Rsa215</strain>
    </source>
</reference>
<dbReference type="EMBL" id="CP009498">
    <property type="protein sequence ID" value="AKL98513.1"/>
    <property type="molecule type" value="Genomic_DNA"/>
</dbReference>
<dbReference type="Proteomes" id="UP000035337">
    <property type="component" value="Chromosome"/>
</dbReference>
<evidence type="ECO:0000313" key="3">
    <source>
        <dbReference type="Proteomes" id="UP000035337"/>
    </source>
</evidence>
<dbReference type="AlphaFoldDB" id="A0A0G3WJQ1"/>
<keyword evidence="3" id="KW-1185">Reference proteome</keyword>
<keyword evidence="1" id="KW-0732">Signal</keyword>
<evidence type="ECO:0008006" key="4">
    <source>
        <dbReference type="Google" id="ProtNLM"/>
    </source>
</evidence>
<name>A0A0G3WJQ1_9BACT</name>
<dbReference type="STRING" id="1408281.Epro_1134"/>
<sequence>MKKLVLAALAVVVLAGSALADFNLRLGVDFAGAVDAVKNKKMDTGFTVGVEQTFGLIPKLEVGLGAEILIPRKYADAKGASTYLPLYLTVKANPILTAPGVFFKGNVGYNVLALQADISSDFGGSAGLSGGMYYALAAGYELPLGLFFDLTYAIYNSELTSVNVNNIIGNKGSSYSTLRLNAGIKL</sequence>
<dbReference type="OrthoDB" id="947434at2"/>
<organism evidence="2 3">
    <name type="scientific">Endomicrobium proavitum</name>
    <dbReference type="NCBI Taxonomy" id="1408281"/>
    <lineage>
        <taxon>Bacteria</taxon>
        <taxon>Pseudomonadati</taxon>
        <taxon>Elusimicrobiota</taxon>
        <taxon>Endomicrobiia</taxon>
        <taxon>Endomicrobiales</taxon>
        <taxon>Endomicrobiaceae</taxon>
        <taxon>Endomicrobium</taxon>
    </lineage>
</organism>